<dbReference type="InterPro" id="IPR002300">
    <property type="entry name" value="aa-tRNA-synth_Ia"/>
</dbReference>
<evidence type="ECO:0000256" key="14">
    <source>
        <dbReference type="RuleBase" id="RU363035"/>
    </source>
</evidence>
<proteinExistence type="inferred from homology"/>
<name>A0A7R7XGY1_9EURO</name>
<dbReference type="GO" id="GO:0002161">
    <property type="term" value="F:aminoacyl-tRNA deacylase activity"/>
    <property type="evidence" value="ECO:0007669"/>
    <property type="project" value="InterPro"/>
</dbReference>
<dbReference type="InterPro" id="IPR009008">
    <property type="entry name" value="Val/Leu/Ile-tRNA-synth_edit"/>
</dbReference>
<feature type="domain" description="Methionyl/Valyl/Leucyl/Isoleucyl-tRNA synthetase anticodon-binding" evidence="18">
    <location>
        <begin position="768"/>
        <end position="912"/>
    </location>
</feature>
<dbReference type="PANTHER" id="PTHR11946">
    <property type="entry name" value="VALYL-TRNA SYNTHETASES"/>
    <property type="match status" value="1"/>
</dbReference>
<keyword evidence="9 14" id="KW-0648">Protein biosynthesis</keyword>
<comment type="catalytic activity">
    <reaction evidence="13">
        <text>tRNA(Val) + L-valine + ATP = L-valyl-tRNA(Val) + AMP + diphosphate</text>
        <dbReference type="Rhea" id="RHEA:10704"/>
        <dbReference type="Rhea" id="RHEA-COMP:9672"/>
        <dbReference type="Rhea" id="RHEA-COMP:9708"/>
        <dbReference type="ChEBI" id="CHEBI:30616"/>
        <dbReference type="ChEBI" id="CHEBI:33019"/>
        <dbReference type="ChEBI" id="CHEBI:57762"/>
        <dbReference type="ChEBI" id="CHEBI:78442"/>
        <dbReference type="ChEBI" id="CHEBI:78537"/>
        <dbReference type="ChEBI" id="CHEBI:456215"/>
        <dbReference type="EC" id="6.1.1.9"/>
    </reaction>
</comment>
<evidence type="ECO:0000256" key="11">
    <source>
        <dbReference type="ARBA" id="ARBA00029936"/>
    </source>
</evidence>
<evidence type="ECO:0000256" key="16">
    <source>
        <dbReference type="SAM" id="MobiDB-lite"/>
    </source>
</evidence>
<dbReference type="InterPro" id="IPR009080">
    <property type="entry name" value="tRNAsynth_Ia_anticodon-bd"/>
</dbReference>
<evidence type="ECO:0000256" key="2">
    <source>
        <dbReference type="ARBA" id="ARBA00004496"/>
    </source>
</evidence>
<dbReference type="PRINTS" id="PR00986">
    <property type="entry name" value="TRNASYNTHVAL"/>
</dbReference>
<dbReference type="GO" id="GO:0006438">
    <property type="term" value="P:valyl-tRNA aminoacylation"/>
    <property type="evidence" value="ECO:0007669"/>
    <property type="project" value="InterPro"/>
</dbReference>
<dbReference type="EC" id="6.1.1.9" evidence="4"/>
<dbReference type="GeneID" id="64971099"/>
<evidence type="ECO:0000256" key="13">
    <source>
        <dbReference type="ARBA" id="ARBA00047552"/>
    </source>
</evidence>
<dbReference type="CDD" id="cd00817">
    <property type="entry name" value="ValRS_core"/>
    <property type="match status" value="1"/>
</dbReference>
<dbReference type="SUPFAM" id="SSF47323">
    <property type="entry name" value="Anticodon-binding domain of a subclass of class I aminoacyl-tRNA synthetases"/>
    <property type="match status" value="1"/>
</dbReference>
<dbReference type="Pfam" id="PF00133">
    <property type="entry name" value="tRNA-synt_1"/>
    <property type="match status" value="1"/>
</dbReference>
<feature type="compositionally biased region" description="Low complexity" evidence="16">
    <location>
        <begin position="33"/>
        <end position="46"/>
    </location>
</feature>
<keyword evidence="8 14" id="KW-0067">ATP-binding</keyword>
<evidence type="ECO:0000256" key="1">
    <source>
        <dbReference type="ARBA" id="ARBA00004173"/>
    </source>
</evidence>
<dbReference type="HAMAP" id="MF_02004">
    <property type="entry name" value="Val_tRNA_synth_type1"/>
    <property type="match status" value="1"/>
</dbReference>
<evidence type="ECO:0000256" key="3">
    <source>
        <dbReference type="ARBA" id="ARBA00005594"/>
    </source>
</evidence>
<dbReference type="NCBIfam" id="NF004349">
    <property type="entry name" value="PRK05729.1"/>
    <property type="match status" value="1"/>
</dbReference>
<dbReference type="NCBIfam" id="TIGR00422">
    <property type="entry name" value="valS"/>
    <property type="match status" value="1"/>
</dbReference>
<keyword evidence="20" id="KW-1185">Reference proteome</keyword>
<feature type="coiled-coil region" evidence="15">
    <location>
        <begin position="972"/>
        <end position="1042"/>
    </location>
</feature>
<accession>A0A7R7XGY1</accession>
<dbReference type="EMBL" id="AP024444">
    <property type="protein sequence ID" value="BCS21094.1"/>
    <property type="molecule type" value="Genomic_DNA"/>
</dbReference>
<evidence type="ECO:0000256" key="12">
    <source>
        <dbReference type="ARBA" id="ARBA00040837"/>
    </source>
</evidence>
<keyword evidence="15" id="KW-0175">Coiled coil</keyword>
<keyword evidence="5" id="KW-0963">Cytoplasm</keyword>
<dbReference type="FunFam" id="1.10.730.10:FF:000009">
    <property type="entry name" value="Valine--tRNA ligase, mitochondrial"/>
    <property type="match status" value="1"/>
</dbReference>
<dbReference type="Pfam" id="PF08264">
    <property type="entry name" value="Anticodon_1"/>
    <property type="match status" value="1"/>
</dbReference>
<dbReference type="GO" id="GO:0005739">
    <property type="term" value="C:mitochondrion"/>
    <property type="evidence" value="ECO:0007669"/>
    <property type="project" value="UniProtKB-SubCell"/>
</dbReference>
<dbReference type="FunFam" id="3.90.740.10:FF:000005">
    <property type="entry name" value="Valine--tRNA ligase, mitochondrial"/>
    <property type="match status" value="1"/>
</dbReference>
<protein>
    <recommendedName>
        <fullName evidence="12">Valine--tRNA ligase, mitochondrial</fullName>
        <ecNumber evidence="4">6.1.1.9</ecNumber>
    </recommendedName>
    <alternativeName>
        <fullName evidence="11">Valyl-tRNA synthetase</fullName>
    </alternativeName>
</protein>
<evidence type="ECO:0000313" key="19">
    <source>
        <dbReference type="EMBL" id="BCS21094.1"/>
    </source>
</evidence>
<evidence type="ECO:0000256" key="10">
    <source>
        <dbReference type="ARBA" id="ARBA00023146"/>
    </source>
</evidence>
<dbReference type="SUPFAM" id="SSF50677">
    <property type="entry name" value="ValRS/IleRS/LeuRS editing domain"/>
    <property type="match status" value="1"/>
</dbReference>
<evidence type="ECO:0000259" key="18">
    <source>
        <dbReference type="Pfam" id="PF08264"/>
    </source>
</evidence>
<organism evidence="19 20">
    <name type="scientific">Aspergillus puulaauensis</name>
    <dbReference type="NCBI Taxonomy" id="1220207"/>
    <lineage>
        <taxon>Eukaryota</taxon>
        <taxon>Fungi</taxon>
        <taxon>Dikarya</taxon>
        <taxon>Ascomycota</taxon>
        <taxon>Pezizomycotina</taxon>
        <taxon>Eurotiomycetes</taxon>
        <taxon>Eurotiomycetidae</taxon>
        <taxon>Eurotiales</taxon>
        <taxon>Aspergillaceae</taxon>
        <taxon>Aspergillus</taxon>
    </lineage>
</organism>
<dbReference type="PANTHER" id="PTHR11946:SF109">
    <property type="entry name" value="VALINE--TRNA LIGASE"/>
    <property type="match status" value="1"/>
</dbReference>
<dbReference type="GO" id="GO:0005524">
    <property type="term" value="F:ATP binding"/>
    <property type="evidence" value="ECO:0007669"/>
    <property type="project" value="UniProtKB-KW"/>
</dbReference>
<keyword evidence="7 14" id="KW-0547">Nucleotide-binding</keyword>
<dbReference type="GO" id="GO:0005829">
    <property type="term" value="C:cytosol"/>
    <property type="evidence" value="ECO:0007669"/>
    <property type="project" value="TreeGrafter"/>
</dbReference>
<evidence type="ECO:0000313" key="20">
    <source>
        <dbReference type="Proteomes" id="UP000654913"/>
    </source>
</evidence>
<dbReference type="Proteomes" id="UP000654913">
    <property type="component" value="Chromosome 2"/>
</dbReference>
<dbReference type="Gene3D" id="3.90.740.10">
    <property type="entry name" value="Valyl/Leucyl/Isoleucyl-tRNA synthetase, editing domain"/>
    <property type="match status" value="1"/>
</dbReference>
<evidence type="ECO:0000256" key="15">
    <source>
        <dbReference type="SAM" id="Coils"/>
    </source>
</evidence>
<gene>
    <name evidence="19" type="primary">VAS1_1</name>
    <name evidence="19" type="ORF">APUU_21526S</name>
</gene>
<dbReference type="InterPro" id="IPR001412">
    <property type="entry name" value="aa-tRNA-synth_I_CS"/>
</dbReference>
<evidence type="ECO:0000259" key="17">
    <source>
        <dbReference type="Pfam" id="PF00133"/>
    </source>
</evidence>
<evidence type="ECO:0000256" key="5">
    <source>
        <dbReference type="ARBA" id="ARBA00022490"/>
    </source>
</evidence>
<dbReference type="InterPro" id="IPR033705">
    <property type="entry name" value="Anticodon_Ia_Val"/>
</dbReference>
<dbReference type="Gene3D" id="3.40.50.620">
    <property type="entry name" value="HUPs"/>
    <property type="match status" value="2"/>
</dbReference>
<reference evidence="19" key="1">
    <citation type="submission" date="2021-01" db="EMBL/GenBank/DDBJ databases">
        <authorList>
            <consortium name="Aspergillus puulaauensis MK2 genome sequencing consortium"/>
            <person name="Kazuki M."/>
            <person name="Futagami T."/>
        </authorList>
    </citation>
    <scope>NUCLEOTIDE SEQUENCE</scope>
    <source>
        <strain evidence="19">MK2</strain>
    </source>
</reference>
<evidence type="ECO:0000256" key="8">
    <source>
        <dbReference type="ARBA" id="ARBA00022840"/>
    </source>
</evidence>
<reference evidence="19" key="2">
    <citation type="submission" date="2021-02" db="EMBL/GenBank/DDBJ databases">
        <title>Aspergillus puulaauensis MK2 genome sequence.</title>
        <authorList>
            <person name="Futagami T."/>
            <person name="Mori K."/>
            <person name="Kadooka C."/>
            <person name="Tanaka T."/>
        </authorList>
    </citation>
    <scope>NUCLEOTIDE SEQUENCE</scope>
    <source>
        <strain evidence="19">MK2</strain>
    </source>
</reference>
<dbReference type="KEGG" id="apuu:APUU_21526S"/>
<comment type="subcellular location">
    <subcellularLocation>
        <location evidence="2">Cytoplasm</location>
    </subcellularLocation>
    <subcellularLocation>
        <location evidence="1">Mitochondrion</location>
    </subcellularLocation>
</comment>
<keyword evidence="6 14" id="KW-0436">Ligase</keyword>
<evidence type="ECO:0000256" key="6">
    <source>
        <dbReference type="ARBA" id="ARBA00022598"/>
    </source>
</evidence>
<dbReference type="RefSeq" id="XP_041553288.1">
    <property type="nucleotide sequence ID" value="XM_041700288.1"/>
</dbReference>
<keyword evidence="10 14" id="KW-0030">Aminoacyl-tRNA synthetase</keyword>
<dbReference type="FunFam" id="3.40.50.620:FF:000078">
    <property type="entry name" value="Valine--tRNA ligase, mitochondrial"/>
    <property type="match status" value="1"/>
</dbReference>
<dbReference type="FunFam" id="3.40.50.620:FF:000020">
    <property type="entry name" value="Valine--tRNA ligase, mitochondrial"/>
    <property type="match status" value="1"/>
</dbReference>
<feature type="domain" description="Aminoacyl-tRNA synthetase class Ia" evidence="17">
    <location>
        <begin position="96"/>
        <end position="722"/>
    </location>
</feature>
<evidence type="ECO:0000256" key="4">
    <source>
        <dbReference type="ARBA" id="ARBA00013169"/>
    </source>
</evidence>
<dbReference type="PROSITE" id="PS00178">
    <property type="entry name" value="AA_TRNA_LIGASE_I"/>
    <property type="match status" value="1"/>
</dbReference>
<dbReference type="InterPro" id="IPR002303">
    <property type="entry name" value="Valyl-tRNA_ligase"/>
</dbReference>
<dbReference type="SUPFAM" id="SSF52374">
    <property type="entry name" value="Nucleotidylyl transferase"/>
    <property type="match status" value="1"/>
</dbReference>
<dbReference type="OrthoDB" id="629407at2759"/>
<dbReference type="AlphaFoldDB" id="A0A7R7XGY1"/>
<sequence>MASTQAEPPAKPMSEKQRLKLEKFAKKKEKLAQEALLKEQQGTSASKAKKAKEQQTPAVQSKDWIDKTPAGQRKILKSLDDDFTKAYLPAVVESAWYSYWEDQGLFKPRTEEDGSIKPKGKYVIAIPPPNVTGKLHIGHALALSLEDTLTRWHRMRQFSTLYIPGCDHAGIATQAVVEKQLARNPINGKSKRQDFTRAEFVQLCQDWKEDYHTAINKTVRKLGVSVDWSREAFTMSPELSKAVTETFVRLHSEGLIYRANRLVHWSCRLSTALSTLEVDQKELEGTTKLDVPGYERKIEFGTLTYFKYQVEGSDQTIEIATTRPETMLGDTGIAVHPQDERYKDFVGKTVQHPIIPGRKLRIVADEYVDREFGTGAVKLTPAHDHNDFNLGKKHGLPFINILNEDGTLNSNAGPYAGEKRFNARYGIIEELKKLGLYTRQESNKMVVPICSRSGDIVEPLLKPQWWMKMEPLTKPAIEVVETGELVIRPEVQKRQYLQWMRNLQDWCLSRQLWWGHQIPAYFVSIEGEDGGEDADDKYWVCGRTESEAREKAEQKFPGRKITLRQDEDVLDTWFSSGLWPFSTLGWPEKTADLEKYFPTTTLETGWDILPFWVSRMIIFSLKLTGKVPFTEVYCHGLIRDSEGRKMSKSLGNVVDPVDIVDGISLDGLHQQLLQGNLAPGEVKTAEKYQKKAFPQGIPEIGADALRFSLVNYTQASGGDINFDIKTMHGYRKFCNKIYQATKYVLGRLGEDFVPRESSALTGKESLPERWILTKLNTAAKEINIALEEREFARSTQISYRFLYDELFDVYIENSKTIISDGTPEESRSAQDTLYTALETGLRMVAPFMPFLTEELWQRLPRRPNDSTSSITVANYPEYESSFDDPKSEATYELILGCSKGVRSLLADYAVKDKGVAYITPLNQDSHDTISAQLLTIKSLSGKTPVDIKILNFGETSPTGCAVFPVSAAANVYLEVKNRIKDASKEVAKFKAKLAEAQRDQEDIEGITAELHKVQDKDVTEALRSAERRKHDVGATLRALEETVAMFEKMAVYIMHGTK</sequence>
<evidence type="ECO:0000256" key="9">
    <source>
        <dbReference type="ARBA" id="ARBA00022917"/>
    </source>
</evidence>
<dbReference type="GO" id="GO:0004832">
    <property type="term" value="F:valine-tRNA ligase activity"/>
    <property type="evidence" value="ECO:0007669"/>
    <property type="project" value="UniProtKB-EC"/>
</dbReference>
<comment type="similarity">
    <text evidence="3 14">Belongs to the class-I aminoacyl-tRNA synthetase family.</text>
</comment>
<evidence type="ECO:0000256" key="7">
    <source>
        <dbReference type="ARBA" id="ARBA00022741"/>
    </source>
</evidence>
<dbReference type="InterPro" id="IPR014729">
    <property type="entry name" value="Rossmann-like_a/b/a_fold"/>
</dbReference>
<dbReference type="InterPro" id="IPR013155">
    <property type="entry name" value="M/V/L/I-tRNA-synth_anticd-bd"/>
</dbReference>
<dbReference type="Gene3D" id="1.10.730.10">
    <property type="entry name" value="Isoleucyl-tRNA Synthetase, Domain 1"/>
    <property type="match status" value="1"/>
</dbReference>
<dbReference type="CDD" id="cd07962">
    <property type="entry name" value="Anticodon_Ia_Val"/>
    <property type="match status" value="1"/>
</dbReference>
<feature type="region of interest" description="Disordered" evidence="16">
    <location>
        <begin position="33"/>
        <end position="62"/>
    </location>
</feature>